<dbReference type="RefSeq" id="XP_025595207.1">
    <property type="nucleotide sequence ID" value="XM_025739252.1"/>
</dbReference>
<name>A0A316Z1T6_9BASI</name>
<protein>
    <submittedName>
        <fullName evidence="2">Uncharacterized protein</fullName>
    </submittedName>
</protein>
<reference evidence="2 3" key="1">
    <citation type="journal article" date="2018" name="Mol. Biol. Evol.">
        <title>Broad Genomic Sampling Reveals a Smut Pathogenic Ancestry of the Fungal Clade Ustilaginomycotina.</title>
        <authorList>
            <person name="Kijpornyongpan T."/>
            <person name="Mondo S.J."/>
            <person name="Barry K."/>
            <person name="Sandor L."/>
            <person name="Lee J."/>
            <person name="Lipzen A."/>
            <person name="Pangilinan J."/>
            <person name="LaButti K."/>
            <person name="Hainaut M."/>
            <person name="Henrissat B."/>
            <person name="Grigoriev I.V."/>
            <person name="Spatafora J.W."/>
            <person name="Aime M.C."/>
        </authorList>
    </citation>
    <scope>NUCLEOTIDE SEQUENCE [LARGE SCALE GENOMIC DNA]</scope>
    <source>
        <strain evidence="2 3">MCA 4186</strain>
    </source>
</reference>
<evidence type="ECO:0000256" key="1">
    <source>
        <dbReference type="SAM" id="MobiDB-lite"/>
    </source>
</evidence>
<evidence type="ECO:0000313" key="3">
    <source>
        <dbReference type="Proteomes" id="UP000245946"/>
    </source>
</evidence>
<dbReference type="Proteomes" id="UP000245946">
    <property type="component" value="Unassembled WGS sequence"/>
</dbReference>
<dbReference type="EMBL" id="KZ819308">
    <property type="protein sequence ID" value="PWN94928.1"/>
    <property type="molecule type" value="Genomic_DNA"/>
</dbReference>
<dbReference type="AlphaFoldDB" id="A0A316Z1T6"/>
<keyword evidence="3" id="KW-1185">Reference proteome</keyword>
<evidence type="ECO:0000313" key="2">
    <source>
        <dbReference type="EMBL" id="PWN94928.1"/>
    </source>
</evidence>
<organism evidence="2 3">
    <name type="scientific">Tilletiopsis washingtonensis</name>
    <dbReference type="NCBI Taxonomy" id="58919"/>
    <lineage>
        <taxon>Eukaryota</taxon>
        <taxon>Fungi</taxon>
        <taxon>Dikarya</taxon>
        <taxon>Basidiomycota</taxon>
        <taxon>Ustilaginomycotina</taxon>
        <taxon>Exobasidiomycetes</taxon>
        <taxon>Entylomatales</taxon>
        <taxon>Entylomatales incertae sedis</taxon>
        <taxon>Tilletiopsis</taxon>
    </lineage>
</organism>
<gene>
    <name evidence="2" type="ORF">FA09DRAFT_163481</name>
</gene>
<feature type="region of interest" description="Disordered" evidence="1">
    <location>
        <begin position="150"/>
        <end position="171"/>
    </location>
</feature>
<dbReference type="GeneID" id="37266798"/>
<sequence length="336" mass="36043">MCSCAQSESARGCRAMAASVLLSETRPAAAVAGAVQREARRARLRRPACGQKSSPAAACGKLCWLRCPMPRPSFRAPSLRRAEHRESGLWSARRFYAHPRFPAQTLRCCNSSLTLRTAGAARSCPERHSVLLDVASSTLAHRCASPSRCSQQVPQVRRGSEGNAARARRAPRPRVLHSRAMCATQQGSAMSSLEPVVQASADTDLALGSIRAERDPLSSRRRRRMLLFGRSASAVHPARSTALCGTAEVTMGLAFCCSYLAGDADSMPGEACSLNVAASVLRRSGRGAWWARGGRRERRPIPTHVASRGCAAAARPAGFFGSGRASRAHRRGRDKA</sequence>
<accession>A0A316Z1T6</accession>
<proteinExistence type="predicted"/>